<gene>
    <name evidence="13" type="ORF">DI09_182p40</name>
</gene>
<dbReference type="CDD" id="cd02801">
    <property type="entry name" value="DUS_like_FMN"/>
    <property type="match status" value="1"/>
</dbReference>
<evidence type="ECO:0000313" key="14">
    <source>
        <dbReference type="Proteomes" id="UP000029725"/>
    </source>
</evidence>
<keyword evidence="5 9" id="KW-0819">tRNA processing</keyword>
<proteinExistence type="inferred from homology"/>
<evidence type="ECO:0000256" key="9">
    <source>
        <dbReference type="PIRNR" id="PIRNR006621"/>
    </source>
</evidence>
<evidence type="ECO:0000256" key="10">
    <source>
        <dbReference type="PIRSR" id="PIRSR006621-1"/>
    </source>
</evidence>
<feature type="domain" description="DUS-like FMN-binding" evidence="12">
    <location>
        <begin position="1"/>
        <end position="149"/>
    </location>
</feature>
<sequence length="346" mass="38710">MVRVSTLPFRLLALKYGAKKVFTPELIDKAIISSVKMVDPETGVISFVSPDRNTLIWSTHPSEKDFLVFQLGSSDPQLAVKAFKVVKEYISEINLNAGCPKFFSIQAGMGAALLRKPDLLASILNALGEECIADPEKKVPLSVKLRLVTSSCCNGDHDAQVAHDVHPSKKEKISLEELKDVAESSSKLFSFLATRCPNLDYVIVHSRRISDRTEKTPAFWDVWDHLLESAKLHLVANGDFLSPCEIQAFWEKYNKYPALKGLLIARGAQSNPSIFLPFSKTPSELVDVFDICKMFIPLARTYTPMSFTHIKYTVLHMLPKPIERYQIGCLVLHATSWQALLSAFNL</sequence>
<dbReference type="Proteomes" id="UP000029725">
    <property type="component" value="Unassembled WGS sequence"/>
</dbReference>
<reference evidence="13 14" key="1">
    <citation type="submission" date="2014-04" db="EMBL/GenBank/DDBJ databases">
        <title>A new species of microsporidia sheds light on the evolution of extreme parasitism.</title>
        <authorList>
            <person name="Haag K.L."/>
            <person name="James T.Y."/>
            <person name="Larsson R."/>
            <person name="Schaer T.M."/>
            <person name="Refardt D."/>
            <person name="Pombert J.-F."/>
            <person name="Ebert D."/>
        </authorList>
    </citation>
    <scope>NUCLEOTIDE SEQUENCE [LARGE SCALE GENOMIC DNA]</scope>
    <source>
        <strain evidence="13 14">UGP3</strain>
        <tissue evidence="13">Spores</tissue>
    </source>
</reference>
<evidence type="ECO:0000256" key="5">
    <source>
        <dbReference type="ARBA" id="ARBA00022694"/>
    </source>
</evidence>
<dbReference type="HOGENOM" id="CLU_013299_3_1_1"/>
<keyword evidence="14" id="KW-1185">Reference proteome</keyword>
<keyword evidence="11" id="KW-0547">Nucleotide-binding</keyword>
<feature type="binding site" evidence="11">
    <location>
        <position position="70"/>
    </location>
    <ligand>
        <name>FMN</name>
        <dbReference type="ChEBI" id="CHEBI:58210"/>
    </ligand>
</feature>
<feature type="binding site" evidence="11">
    <location>
        <begin position="265"/>
        <end position="266"/>
    </location>
    <ligand>
        <name>FMN</name>
        <dbReference type="ChEBI" id="CHEBI:58210"/>
    </ligand>
</feature>
<dbReference type="AlphaFoldDB" id="A0A098VU83"/>
<feature type="binding site" evidence="11">
    <location>
        <position position="144"/>
    </location>
    <ligand>
        <name>FMN</name>
        <dbReference type="ChEBI" id="CHEBI:58210"/>
    </ligand>
</feature>
<dbReference type="InterPro" id="IPR035587">
    <property type="entry name" value="DUS-like_FMN-bd"/>
</dbReference>
<evidence type="ECO:0000256" key="6">
    <source>
        <dbReference type="ARBA" id="ARBA00023002"/>
    </source>
</evidence>
<name>A0A098VU83_9MICR</name>
<evidence type="ECO:0000256" key="1">
    <source>
        <dbReference type="ARBA" id="ARBA00001917"/>
    </source>
</evidence>
<dbReference type="VEuPathDB" id="MicrosporidiaDB:DI09_182p40"/>
<evidence type="ECO:0000256" key="3">
    <source>
        <dbReference type="ARBA" id="ARBA00022643"/>
    </source>
</evidence>
<dbReference type="InterPro" id="IPR018517">
    <property type="entry name" value="tRNA_hU_synthase_CS"/>
</dbReference>
<dbReference type="OrthoDB" id="10262250at2759"/>
<comment type="function">
    <text evidence="9">Catalyzes the synthesis of dihydrouridine, a modified base found in the D-loop of most tRNAs.</text>
</comment>
<dbReference type="EC" id="1.3.1.-" evidence="9"/>
<dbReference type="Pfam" id="PF01207">
    <property type="entry name" value="Dus"/>
    <property type="match status" value="2"/>
</dbReference>
<protein>
    <recommendedName>
        <fullName evidence="9">tRNA-dihydrouridine synthase</fullName>
        <ecNumber evidence="9">1.3.1.-</ecNumber>
    </recommendedName>
</protein>
<feature type="domain" description="DUS-like FMN-binding" evidence="12">
    <location>
        <begin position="201"/>
        <end position="276"/>
    </location>
</feature>
<keyword evidence="6 9" id="KW-0560">Oxidoreductase</keyword>
<dbReference type="GO" id="GO:0050660">
    <property type="term" value="F:flavin adenine dinucleotide binding"/>
    <property type="evidence" value="ECO:0007669"/>
    <property type="project" value="InterPro"/>
</dbReference>
<feature type="binding site" evidence="11">
    <location>
        <position position="205"/>
    </location>
    <ligand>
        <name>FMN</name>
        <dbReference type="ChEBI" id="CHEBI:58210"/>
    </ligand>
</feature>
<evidence type="ECO:0000256" key="11">
    <source>
        <dbReference type="PIRSR" id="PIRSR006621-2"/>
    </source>
</evidence>
<keyword evidence="2 9" id="KW-0285">Flavoprotein</keyword>
<dbReference type="PANTHER" id="PTHR45936">
    <property type="entry name" value="TRNA-DIHYDROURIDINE(20) SYNTHASE [NAD(P)+]-LIKE"/>
    <property type="match status" value="1"/>
</dbReference>
<accession>A0A098VU83</accession>
<evidence type="ECO:0000256" key="7">
    <source>
        <dbReference type="ARBA" id="ARBA00048342"/>
    </source>
</evidence>
<comment type="similarity">
    <text evidence="9">Belongs to the dus family.</text>
</comment>
<dbReference type="GeneID" id="25258758"/>
<dbReference type="InterPro" id="IPR001269">
    <property type="entry name" value="DUS_fam"/>
</dbReference>
<dbReference type="EMBL" id="JMKJ01000091">
    <property type="protein sequence ID" value="KGG52359.1"/>
    <property type="molecule type" value="Genomic_DNA"/>
</dbReference>
<dbReference type="GO" id="GO:0017150">
    <property type="term" value="F:tRNA dihydrouridine synthase activity"/>
    <property type="evidence" value="ECO:0007669"/>
    <property type="project" value="InterPro"/>
</dbReference>
<dbReference type="Gene3D" id="3.20.20.70">
    <property type="entry name" value="Aldolase class I"/>
    <property type="match status" value="1"/>
</dbReference>
<dbReference type="InterPro" id="IPR013785">
    <property type="entry name" value="Aldolase_TIM"/>
</dbReference>
<evidence type="ECO:0000313" key="13">
    <source>
        <dbReference type="EMBL" id="KGG52359.1"/>
    </source>
</evidence>
<keyword evidence="3 9" id="KW-0288">FMN</keyword>
<dbReference type="GO" id="GO:0006397">
    <property type="term" value="P:mRNA processing"/>
    <property type="evidence" value="ECO:0007669"/>
    <property type="project" value="UniProtKB-KW"/>
</dbReference>
<dbReference type="SUPFAM" id="SSF51395">
    <property type="entry name" value="FMN-linked oxidoreductases"/>
    <property type="match status" value="1"/>
</dbReference>
<comment type="cofactor">
    <cofactor evidence="1 9 11">
        <name>FMN</name>
        <dbReference type="ChEBI" id="CHEBI:58210"/>
    </cofactor>
</comment>
<comment type="caution">
    <text evidence="13">The sequence shown here is derived from an EMBL/GenBank/DDBJ whole genome shotgun (WGS) entry which is preliminary data.</text>
</comment>
<dbReference type="PIRSF" id="PIRSF006621">
    <property type="entry name" value="Dus"/>
    <property type="match status" value="1"/>
</dbReference>
<feature type="active site" description="Proton donor" evidence="10">
    <location>
        <position position="99"/>
    </location>
</feature>
<evidence type="ECO:0000256" key="8">
    <source>
        <dbReference type="ARBA" id="ARBA00049447"/>
    </source>
</evidence>
<organism evidence="13 14">
    <name type="scientific">Mitosporidium daphniae</name>
    <dbReference type="NCBI Taxonomy" id="1485682"/>
    <lineage>
        <taxon>Eukaryota</taxon>
        <taxon>Fungi</taxon>
        <taxon>Fungi incertae sedis</taxon>
        <taxon>Microsporidia</taxon>
        <taxon>Mitosporidium</taxon>
    </lineage>
</organism>
<dbReference type="RefSeq" id="XP_013238795.1">
    <property type="nucleotide sequence ID" value="XM_013383341.1"/>
</dbReference>
<dbReference type="PROSITE" id="PS01136">
    <property type="entry name" value="UPF0034"/>
    <property type="match status" value="1"/>
</dbReference>
<evidence type="ECO:0000256" key="2">
    <source>
        <dbReference type="ARBA" id="ARBA00022630"/>
    </source>
</evidence>
<dbReference type="GO" id="GO:0106414">
    <property type="term" value="F:mRNA dihydrouridine synthase activity"/>
    <property type="evidence" value="ECO:0007669"/>
    <property type="project" value="RHEA"/>
</dbReference>
<evidence type="ECO:0000256" key="4">
    <source>
        <dbReference type="ARBA" id="ARBA00022664"/>
    </source>
</evidence>
<dbReference type="PANTHER" id="PTHR45936:SF1">
    <property type="entry name" value="TRNA-DIHYDROURIDINE(20) SYNTHASE [NAD(P)+]-LIKE"/>
    <property type="match status" value="1"/>
</dbReference>
<comment type="catalytic activity">
    <reaction evidence="7">
        <text>a 5,6-dihydrouridine in mRNA + NAD(+) = a uridine in mRNA + NADH + H(+)</text>
        <dbReference type="Rhea" id="RHEA:69851"/>
        <dbReference type="Rhea" id="RHEA-COMP:14658"/>
        <dbReference type="Rhea" id="RHEA-COMP:17789"/>
        <dbReference type="ChEBI" id="CHEBI:15378"/>
        <dbReference type="ChEBI" id="CHEBI:57540"/>
        <dbReference type="ChEBI" id="CHEBI:57945"/>
        <dbReference type="ChEBI" id="CHEBI:65315"/>
        <dbReference type="ChEBI" id="CHEBI:74443"/>
    </reaction>
    <physiologicalReaction direction="right-to-left" evidence="7">
        <dbReference type="Rhea" id="RHEA:69853"/>
    </physiologicalReaction>
</comment>
<dbReference type="InterPro" id="IPR052582">
    <property type="entry name" value="tRNA-DUS-like"/>
</dbReference>
<evidence type="ECO:0000259" key="12">
    <source>
        <dbReference type="Pfam" id="PF01207"/>
    </source>
</evidence>
<dbReference type="GO" id="GO:0005737">
    <property type="term" value="C:cytoplasm"/>
    <property type="evidence" value="ECO:0007669"/>
    <property type="project" value="TreeGrafter"/>
</dbReference>
<comment type="catalytic activity">
    <reaction evidence="8">
        <text>a 5,6-dihydrouridine in mRNA + NADP(+) = a uridine in mRNA + NADPH + H(+)</text>
        <dbReference type="Rhea" id="RHEA:69855"/>
        <dbReference type="Rhea" id="RHEA-COMP:14658"/>
        <dbReference type="Rhea" id="RHEA-COMP:17789"/>
        <dbReference type="ChEBI" id="CHEBI:15378"/>
        <dbReference type="ChEBI" id="CHEBI:57783"/>
        <dbReference type="ChEBI" id="CHEBI:58349"/>
        <dbReference type="ChEBI" id="CHEBI:65315"/>
        <dbReference type="ChEBI" id="CHEBI:74443"/>
    </reaction>
    <physiologicalReaction direction="right-to-left" evidence="8">
        <dbReference type="Rhea" id="RHEA:69857"/>
    </physiologicalReaction>
</comment>
<keyword evidence="4" id="KW-0507">mRNA processing</keyword>